<evidence type="ECO:0000256" key="3">
    <source>
        <dbReference type="ARBA" id="ARBA00023136"/>
    </source>
</evidence>
<feature type="transmembrane region" description="Helical" evidence="4">
    <location>
        <begin position="57"/>
        <end position="81"/>
    </location>
</feature>
<feature type="transmembrane region" description="Helical" evidence="4">
    <location>
        <begin position="389"/>
        <end position="408"/>
    </location>
</feature>
<dbReference type="PANTHER" id="PTHR23527:SF1">
    <property type="entry name" value="BLL3282 PROTEIN"/>
    <property type="match status" value="1"/>
</dbReference>
<evidence type="ECO:0000313" key="7">
    <source>
        <dbReference type="Proteomes" id="UP000305539"/>
    </source>
</evidence>
<dbReference type="InterPro" id="IPR052952">
    <property type="entry name" value="MFS-Transporter"/>
</dbReference>
<evidence type="ECO:0000313" key="6">
    <source>
        <dbReference type="EMBL" id="TKC87769.1"/>
    </source>
</evidence>
<dbReference type="Pfam" id="PF07690">
    <property type="entry name" value="MFS_1"/>
    <property type="match status" value="1"/>
</dbReference>
<accession>A0A4U1I3F9</accession>
<evidence type="ECO:0000259" key="5">
    <source>
        <dbReference type="PROSITE" id="PS50850"/>
    </source>
</evidence>
<keyword evidence="7" id="KW-1185">Reference proteome</keyword>
<dbReference type="GO" id="GO:0022857">
    <property type="term" value="F:transmembrane transporter activity"/>
    <property type="evidence" value="ECO:0007669"/>
    <property type="project" value="InterPro"/>
</dbReference>
<dbReference type="OrthoDB" id="9773404at2"/>
<sequence>MSSMNHPPVDLSQDRGDRYRWIVLGVAALAQTAASITAQGIYTLIPSLQTAFHLSEATSALAVSALNGGQVVTMLMLGWLIDRFGERYVVAFTMVMMGAAALAGSVVSTSFAVLLLFFVLVGTSYASVQPGGTRAIVRWFPPSERGMATGVRQAGLPLGTAVAAMMLPLIAATYSWRAALAMQGAIGIAGGILFGLLHRDERNIAGAPSAAPPNLLKAVKLVAGYSALWPVMLAGAVMVTFQYTFATHAIPFVATRFHYSVVAAALLFSVSQWLGIVGRVGLAWVSDRFWPNRRVRSLGFSMAVCIAATMSLLALPAGTSNAALTAIFCVVGLFGVGWYPLYLLQIAEMAPKTVVASTISFSMTLNMVAICIMPPIFGVIVDRFDYGTAWSTLALLVLAGIAVLWRGAAQAERARANS</sequence>
<dbReference type="InterPro" id="IPR011701">
    <property type="entry name" value="MFS"/>
</dbReference>
<dbReference type="Proteomes" id="UP000305539">
    <property type="component" value="Unassembled WGS sequence"/>
</dbReference>
<feature type="transmembrane region" description="Helical" evidence="4">
    <location>
        <begin position="354"/>
        <end position="377"/>
    </location>
</feature>
<evidence type="ECO:0000256" key="4">
    <source>
        <dbReference type="SAM" id="Phobius"/>
    </source>
</evidence>
<feature type="transmembrane region" description="Helical" evidence="4">
    <location>
        <begin position="218"/>
        <end position="241"/>
    </location>
</feature>
<feature type="domain" description="Major facilitator superfamily (MFS) profile" evidence="5">
    <location>
        <begin position="23"/>
        <end position="412"/>
    </location>
</feature>
<reference evidence="6 7" key="1">
    <citation type="submission" date="2019-04" db="EMBL/GenBank/DDBJ databases">
        <title>Trinickia sp. 7GSK02, isolated from subtropical forest soil.</title>
        <authorList>
            <person name="Gao Z.-H."/>
            <person name="Qiu L.-H."/>
        </authorList>
    </citation>
    <scope>NUCLEOTIDE SEQUENCE [LARGE SCALE GENOMIC DNA]</scope>
    <source>
        <strain evidence="6 7">7GSK02</strain>
    </source>
</reference>
<organism evidence="6 7">
    <name type="scientific">Trinickia terrae</name>
    <dbReference type="NCBI Taxonomy" id="2571161"/>
    <lineage>
        <taxon>Bacteria</taxon>
        <taxon>Pseudomonadati</taxon>
        <taxon>Pseudomonadota</taxon>
        <taxon>Betaproteobacteria</taxon>
        <taxon>Burkholderiales</taxon>
        <taxon>Burkholderiaceae</taxon>
        <taxon>Trinickia</taxon>
    </lineage>
</organism>
<feature type="transmembrane region" description="Helical" evidence="4">
    <location>
        <begin position="113"/>
        <end position="133"/>
    </location>
</feature>
<protein>
    <submittedName>
        <fullName evidence="6">MFS transporter</fullName>
    </submittedName>
</protein>
<feature type="transmembrane region" description="Helical" evidence="4">
    <location>
        <begin position="21"/>
        <end position="45"/>
    </location>
</feature>
<keyword evidence="1 4" id="KW-0812">Transmembrane</keyword>
<feature type="transmembrane region" description="Helical" evidence="4">
    <location>
        <begin position="180"/>
        <end position="197"/>
    </location>
</feature>
<dbReference type="RefSeq" id="WP_136896033.1">
    <property type="nucleotide sequence ID" value="NZ_SWJE01000008.1"/>
</dbReference>
<keyword evidence="3 4" id="KW-0472">Membrane</keyword>
<name>A0A4U1I3F9_9BURK</name>
<comment type="caution">
    <text evidence="6">The sequence shown here is derived from an EMBL/GenBank/DDBJ whole genome shotgun (WGS) entry which is preliminary data.</text>
</comment>
<proteinExistence type="predicted"/>
<dbReference type="SUPFAM" id="SSF103473">
    <property type="entry name" value="MFS general substrate transporter"/>
    <property type="match status" value="1"/>
</dbReference>
<dbReference type="EMBL" id="SWJE01000008">
    <property type="protein sequence ID" value="TKC87769.1"/>
    <property type="molecule type" value="Genomic_DNA"/>
</dbReference>
<dbReference type="PROSITE" id="PS50850">
    <property type="entry name" value="MFS"/>
    <property type="match status" value="1"/>
</dbReference>
<feature type="transmembrane region" description="Helical" evidence="4">
    <location>
        <begin position="322"/>
        <end position="342"/>
    </location>
</feature>
<feature type="transmembrane region" description="Helical" evidence="4">
    <location>
        <begin position="297"/>
        <end position="316"/>
    </location>
</feature>
<keyword evidence="2 4" id="KW-1133">Transmembrane helix</keyword>
<feature type="transmembrane region" description="Helical" evidence="4">
    <location>
        <begin position="261"/>
        <end position="285"/>
    </location>
</feature>
<dbReference type="InterPro" id="IPR020846">
    <property type="entry name" value="MFS_dom"/>
</dbReference>
<dbReference type="CDD" id="cd17475">
    <property type="entry name" value="MFS_MT3072_like"/>
    <property type="match status" value="1"/>
</dbReference>
<evidence type="ECO:0000256" key="1">
    <source>
        <dbReference type="ARBA" id="ARBA00022692"/>
    </source>
</evidence>
<feature type="transmembrane region" description="Helical" evidence="4">
    <location>
        <begin position="88"/>
        <end position="107"/>
    </location>
</feature>
<feature type="transmembrane region" description="Helical" evidence="4">
    <location>
        <begin position="154"/>
        <end position="174"/>
    </location>
</feature>
<evidence type="ECO:0000256" key="2">
    <source>
        <dbReference type="ARBA" id="ARBA00022989"/>
    </source>
</evidence>
<dbReference type="PANTHER" id="PTHR23527">
    <property type="entry name" value="BLL3282 PROTEIN"/>
    <property type="match status" value="1"/>
</dbReference>
<dbReference type="Gene3D" id="1.20.1250.20">
    <property type="entry name" value="MFS general substrate transporter like domains"/>
    <property type="match status" value="2"/>
</dbReference>
<dbReference type="AlphaFoldDB" id="A0A4U1I3F9"/>
<gene>
    <name evidence="6" type="ORF">FAZ69_15920</name>
</gene>
<dbReference type="InterPro" id="IPR036259">
    <property type="entry name" value="MFS_trans_sf"/>
</dbReference>